<dbReference type="RefSeq" id="WP_194451460.1">
    <property type="nucleotide sequence ID" value="NZ_CP063849.1"/>
</dbReference>
<reference evidence="2 3" key="1">
    <citation type="submission" date="2020-10" db="EMBL/GenBank/DDBJ databases">
        <title>Complete genome sequence of Paludibaculum fermentans P105T, a facultatively anaerobic acidobacterium capable of dissimilatory Fe(III) reduction.</title>
        <authorList>
            <person name="Dedysh S.N."/>
            <person name="Beletsky A.V."/>
            <person name="Kulichevskaya I.S."/>
            <person name="Mardanov A.V."/>
            <person name="Ravin N.V."/>
        </authorList>
    </citation>
    <scope>NUCLEOTIDE SEQUENCE [LARGE SCALE GENOMIC DNA]</scope>
    <source>
        <strain evidence="2 3">P105</strain>
    </source>
</reference>
<feature type="chain" id="PRO_5032488606" evidence="1">
    <location>
        <begin position="18"/>
        <end position="121"/>
    </location>
</feature>
<dbReference type="KEGG" id="pfer:IRI77_07560"/>
<dbReference type="Proteomes" id="UP000593892">
    <property type="component" value="Chromosome"/>
</dbReference>
<gene>
    <name evidence="2" type="ORF">IRI77_07560</name>
</gene>
<accession>A0A7S7SMD6</accession>
<keyword evidence="3" id="KW-1185">Reference proteome</keyword>
<evidence type="ECO:0000256" key="1">
    <source>
        <dbReference type="SAM" id="SignalP"/>
    </source>
</evidence>
<dbReference type="EMBL" id="CP063849">
    <property type="protein sequence ID" value="QOY89798.1"/>
    <property type="molecule type" value="Genomic_DNA"/>
</dbReference>
<feature type="signal peptide" evidence="1">
    <location>
        <begin position="1"/>
        <end position="17"/>
    </location>
</feature>
<name>A0A7S7SMD6_PALFE</name>
<proteinExistence type="predicted"/>
<evidence type="ECO:0000313" key="3">
    <source>
        <dbReference type="Proteomes" id="UP000593892"/>
    </source>
</evidence>
<dbReference type="AlphaFoldDB" id="A0A7S7SMD6"/>
<protein>
    <submittedName>
        <fullName evidence="2">Uncharacterized protein</fullName>
    </submittedName>
</protein>
<sequence>MKRFLMTLALSSLAAFAADVSGNWKATAEGPNGAMERTFAFKVDGDKLSGETVSSMMGKSVIENGKVEGDQISFTITIKFQDNEMKMNYKGKLSGDTLKLTAERAGGEAGQAIEWNAKRGS</sequence>
<organism evidence="2 3">
    <name type="scientific">Paludibaculum fermentans</name>
    <dbReference type="NCBI Taxonomy" id="1473598"/>
    <lineage>
        <taxon>Bacteria</taxon>
        <taxon>Pseudomonadati</taxon>
        <taxon>Acidobacteriota</taxon>
        <taxon>Terriglobia</taxon>
        <taxon>Bryobacterales</taxon>
        <taxon>Bryobacteraceae</taxon>
        <taxon>Paludibaculum</taxon>
    </lineage>
</organism>
<keyword evidence="1" id="KW-0732">Signal</keyword>
<evidence type="ECO:0000313" key="2">
    <source>
        <dbReference type="EMBL" id="QOY89798.1"/>
    </source>
</evidence>